<gene>
    <name evidence="1" type="ORF">Tci_906288</name>
</gene>
<evidence type="ECO:0000313" key="1">
    <source>
        <dbReference type="EMBL" id="GFD34319.1"/>
    </source>
</evidence>
<accession>A0A699VJH8</accession>
<dbReference type="AlphaFoldDB" id="A0A699VJH8"/>
<dbReference type="EMBL" id="BKCJ011445174">
    <property type="protein sequence ID" value="GFD34319.1"/>
    <property type="molecule type" value="Genomic_DNA"/>
</dbReference>
<evidence type="ECO:0008006" key="2">
    <source>
        <dbReference type="Google" id="ProtNLM"/>
    </source>
</evidence>
<protein>
    <recommendedName>
        <fullName evidence="2">Antitoxin VbhA domain-containing protein</fullName>
    </recommendedName>
</protein>
<organism evidence="1">
    <name type="scientific">Tanacetum cinerariifolium</name>
    <name type="common">Dalmatian daisy</name>
    <name type="synonym">Chrysanthemum cinerariifolium</name>
    <dbReference type="NCBI Taxonomy" id="118510"/>
    <lineage>
        <taxon>Eukaryota</taxon>
        <taxon>Viridiplantae</taxon>
        <taxon>Streptophyta</taxon>
        <taxon>Embryophyta</taxon>
        <taxon>Tracheophyta</taxon>
        <taxon>Spermatophyta</taxon>
        <taxon>Magnoliopsida</taxon>
        <taxon>eudicotyledons</taxon>
        <taxon>Gunneridae</taxon>
        <taxon>Pentapetalae</taxon>
        <taxon>asterids</taxon>
        <taxon>campanulids</taxon>
        <taxon>Asterales</taxon>
        <taxon>Asteraceae</taxon>
        <taxon>Asteroideae</taxon>
        <taxon>Anthemideae</taxon>
        <taxon>Anthemidinae</taxon>
        <taxon>Tanacetum</taxon>
    </lineage>
</organism>
<feature type="non-terminal residue" evidence="1">
    <location>
        <position position="65"/>
    </location>
</feature>
<reference evidence="1" key="1">
    <citation type="journal article" date="2019" name="Sci. Rep.">
        <title>Draft genome of Tanacetum cinerariifolium, the natural source of mosquito coil.</title>
        <authorList>
            <person name="Yamashiro T."/>
            <person name="Shiraishi A."/>
            <person name="Satake H."/>
            <person name="Nakayama K."/>
        </authorList>
    </citation>
    <scope>NUCLEOTIDE SEQUENCE</scope>
</reference>
<proteinExistence type="predicted"/>
<name>A0A699VJH8_TANCI</name>
<sequence>MNAISPATEKSRQEFIKAAISFKNGFATEVAPAHRHVLNQFAMGRLTIDEVVYYLEAAAPNGDAG</sequence>
<comment type="caution">
    <text evidence="1">The sequence shown here is derived from an EMBL/GenBank/DDBJ whole genome shotgun (WGS) entry which is preliminary data.</text>
</comment>